<feature type="transmembrane region" description="Helical" evidence="8">
    <location>
        <begin position="378"/>
        <end position="401"/>
    </location>
</feature>
<dbReference type="EMBL" id="CAJNDS010002845">
    <property type="protein sequence ID" value="CAE7617590.1"/>
    <property type="molecule type" value="Genomic_DNA"/>
</dbReference>
<accession>A0A812V9R2</accession>
<feature type="transmembrane region" description="Helical" evidence="8">
    <location>
        <begin position="334"/>
        <end position="357"/>
    </location>
</feature>
<dbReference type="InterPro" id="IPR036259">
    <property type="entry name" value="MFS_trans_sf"/>
</dbReference>
<keyword evidence="7 8" id="KW-0472">Membrane</keyword>
<dbReference type="PANTHER" id="PTHR11328:SF24">
    <property type="entry name" value="MAJOR FACILITATOR SUPERFAMILY (MFS) PROFILE DOMAIN-CONTAINING PROTEIN"/>
    <property type="match status" value="1"/>
</dbReference>
<protein>
    <submittedName>
        <fullName evidence="9">YjmB protein</fullName>
    </submittedName>
</protein>
<dbReference type="Pfam" id="PF13347">
    <property type="entry name" value="MFS_2"/>
    <property type="match status" value="1"/>
</dbReference>
<feature type="transmembrane region" description="Helical" evidence="8">
    <location>
        <begin position="281"/>
        <end position="300"/>
    </location>
</feature>
<evidence type="ECO:0000256" key="2">
    <source>
        <dbReference type="ARBA" id="ARBA00008335"/>
    </source>
</evidence>
<feature type="transmembrane region" description="Helical" evidence="8">
    <location>
        <begin position="165"/>
        <end position="185"/>
    </location>
</feature>
<dbReference type="GO" id="GO:0008643">
    <property type="term" value="P:carbohydrate transport"/>
    <property type="evidence" value="ECO:0007669"/>
    <property type="project" value="InterPro"/>
</dbReference>
<gene>
    <name evidence="9" type="primary">yjmB</name>
    <name evidence="9" type="ORF">SNAT2548_LOCUS35116</name>
</gene>
<dbReference type="Proteomes" id="UP000604046">
    <property type="component" value="Unassembled WGS sequence"/>
</dbReference>
<evidence type="ECO:0000256" key="7">
    <source>
        <dbReference type="ARBA" id="ARBA00023136"/>
    </source>
</evidence>
<proteinExistence type="inferred from homology"/>
<dbReference type="PROSITE" id="PS00872">
    <property type="entry name" value="NA_GALACTOSIDE_SYMP"/>
    <property type="match status" value="1"/>
</dbReference>
<evidence type="ECO:0000256" key="6">
    <source>
        <dbReference type="ARBA" id="ARBA00022989"/>
    </source>
</evidence>
<dbReference type="SUPFAM" id="SSF103473">
    <property type="entry name" value="MFS general substrate transporter"/>
    <property type="match status" value="1"/>
</dbReference>
<comment type="caution">
    <text evidence="9">The sequence shown here is derived from an EMBL/GenBank/DDBJ whole genome shotgun (WGS) entry which is preliminary data.</text>
</comment>
<sequence>MPCPSSTSTEVGPRAHVPALLIAAYAAPGIGFGASQVMVSLFLPAFYADTLGVPLGQIGAATTAVQIFDAMTDPLLGHISDKCRATCGRRRPFLLIGGLGLAASFVTLFSPPDFRNPSSALVFVTALGLATQFFLTVARIPWTAWAIELTSEYDEKTKLSSVREFMWVLGAMLGAVLPSIMGTIVDESQRLSLAAGFWAVTIVASSALCFCCVRDEVPSAPGDSAHTVSSQIAFARSIACSRAGAALYAATVLVIMATSSNAILFPFFVKYILQDEGGTEWLLGLYIFLGAVFVPFWAWVAKQADKKRTLVFITLVQSSVLLLIFAAVDSGAFSTYVACIISAGSVMGGSAVVRFSMMADVADMLQLQTGGGRDEGKIVGLFDVSAKLAASGLVALGFLAIDLSGYQVDAMPQTAAASFAIRLFYALVPSILALFSAIVIWTLYPLNRAQHAEILAKLSFSASFRSVSTRKLNFENAGC</sequence>
<dbReference type="AlphaFoldDB" id="A0A812V9R2"/>
<evidence type="ECO:0000313" key="10">
    <source>
        <dbReference type="Proteomes" id="UP000604046"/>
    </source>
</evidence>
<organism evidence="9 10">
    <name type="scientific">Symbiodinium natans</name>
    <dbReference type="NCBI Taxonomy" id="878477"/>
    <lineage>
        <taxon>Eukaryota</taxon>
        <taxon>Sar</taxon>
        <taxon>Alveolata</taxon>
        <taxon>Dinophyceae</taxon>
        <taxon>Suessiales</taxon>
        <taxon>Symbiodiniaceae</taxon>
        <taxon>Symbiodinium</taxon>
    </lineage>
</organism>
<name>A0A812V9R2_9DINO</name>
<evidence type="ECO:0000256" key="4">
    <source>
        <dbReference type="ARBA" id="ARBA00022475"/>
    </source>
</evidence>
<keyword evidence="6 8" id="KW-1133">Transmembrane helix</keyword>
<feature type="transmembrane region" description="Helical" evidence="8">
    <location>
        <begin position="421"/>
        <end position="444"/>
    </location>
</feature>
<dbReference type="GO" id="GO:0005886">
    <property type="term" value="C:plasma membrane"/>
    <property type="evidence" value="ECO:0007669"/>
    <property type="project" value="UniProtKB-SubCell"/>
</dbReference>
<evidence type="ECO:0000256" key="3">
    <source>
        <dbReference type="ARBA" id="ARBA00022448"/>
    </source>
</evidence>
<feature type="transmembrane region" description="Helical" evidence="8">
    <location>
        <begin position="121"/>
        <end position="144"/>
    </location>
</feature>
<dbReference type="InterPro" id="IPR039672">
    <property type="entry name" value="MFS_2"/>
</dbReference>
<comment type="subcellular location">
    <subcellularLocation>
        <location evidence="1">Cell membrane</location>
        <topology evidence="1">Multi-pass membrane protein</topology>
    </subcellularLocation>
</comment>
<dbReference type="InterPro" id="IPR018043">
    <property type="entry name" value="Na/Gal_symport_CS"/>
</dbReference>
<evidence type="ECO:0000256" key="5">
    <source>
        <dbReference type="ARBA" id="ARBA00022692"/>
    </source>
</evidence>
<feature type="transmembrane region" description="Helical" evidence="8">
    <location>
        <begin position="245"/>
        <end position="269"/>
    </location>
</feature>
<evidence type="ECO:0000256" key="1">
    <source>
        <dbReference type="ARBA" id="ARBA00004651"/>
    </source>
</evidence>
<dbReference type="OrthoDB" id="429897at2759"/>
<keyword evidence="5 8" id="KW-0812">Transmembrane</keyword>
<reference evidence="9" key="1">
    <citation type="submission" date="2021-02" db="EMBL/GenBank/DDBJ databases">
        <authorList>
            <person name="Dougan E. K."/>
            <person name="Rhodes N."/>
            <person name="Thang M."/>
            <person name="Chan C."/>
        </authorList>
    </citation>
    <scope>NUCLEOTIDE SEQUENCE</scope>
</reference>
<comment type="similarity">
    <text evidence="2">Belongs to the major facilitator superfamily.</text>
</comment>
<feature type="transmembrane region" description="Helical" evidence="8">
    <location>
        <begin position="20"/>
        <end position="43"/>
    </location>
</feature>
<dbReference type="PANTHER" id="PTHR11328">
    <property type="entry name" value="MAJOR FACILITATOR SUPERFAMILY DOMAIN-CONTAINING PROTEIN"/>
    <property type="match status" value="1"/>
</dbReference>
<dbReference type="GO" id="GO:0015293">
    <property type="term" value="F:symporter activity"/>
    <property type="evidence" value="ECO:0007669"/>
    <property type="project" value="InterPro"/>
</dbReference>
<evidence type="ECO:0000313" key="9">
    <source>
        <dbReference type="EMBL" id="CAE7617590.1"/>
    </source>
</evidence>
<dbReference type="Gene3D" id="1.20.1250.20">
    <property type="entry name" value="MFS general substrate transporter like domains"/>
    <property type="match status" value="2"/>
</dbReference>
<evidence type="ECO:0000256" key="8">
    <source>
        <dbReference type="SAM" id="Phobius"/>
    </source>
</evidence>
<keyword evidence="10" id="KW-1185">Reference proteome</keyword>
<keyword evidence="3" id="KW-0813">Transport</keyword>
<keyword evidence="4" id="KW-1003">Cell membrane</keyword>
<feature type="transmembrane region" description="Helical" evidence="8">
    <location>
        <begin position="92"/>
        <end position="109"/>
    </location>
</feature>
<feature type="transmembrane region" description="Helical" evidence="8">
    <location>
        <begin position="309"/>
        <end position="328"/>
    </location>
</feature>
<feature type="transmembrane region" description="Helical" evidence="8">
    <location>
        <begin position="191"/>
        <end position="213"/>
    </location>
</feature>
<dbReference type="GO" id="GO:0006814">
    <property type="term" value="P:sodium ion transport"/>
    <property type="evidence" value="ECO:0007669"/>
    <property type="project" value="InterPro"/>
</dbReference>